<comment type="caution">
    <text evidence="1">The sequence shown here is derived from an EMBL/GenBank/DDBJ whole genome shotgun (WGS) entry which is preliminary data.</text>
</comment>
<evidence type="ECO:0000313" key="2">
    <source>
        <dbReference type="Proteomes" id="UP000322873"/>
    </source>
</evidence>
<dbReference type="EMBL" id="VICG01000016">
    <property type="protein sequence ID" value="KAA8564098.1"/>
    <property type="molecule type" value="Genomic_DNA"/>
</dbReference>
<proteinExistence type="predicted"/>
<sequence length="74" mass="8141">MNYILREEVTNVGFISITAKNSISSYLVSRTTTIGLDDINQENTFGCTLEPSPSKVKQEAKGTLCKVSIFTLHS</sequence>
<reference evidence="1 2" key="1">
    <citation type="submission" date="2019-06" db="EMBL/GenBank/DDBJ databases">
        <title>Genome Sequence of the Brown Rot Fungal Pathogen Monilinia fructicola.</title>
        <authorList>
            <person name="De Miccolis Angelini R.M."/>
            <person name="Landi L."/>
            <person name="Abate D."/>
            <person name="Pollastro S."/>
            <person name="Romanazzi G."/>
            <person name="Faretra F."/>
        </authorList>
    </citation>
    <scope>NUCLEOTIDE SEQUENCE [LARGE SCALE GENOMIC DNA]</scope>
    <source>
        <strain evidence="1 2">Mfrc123</strain>
    </source>
</reference>
<organism evidence="1 2">
    <name type="scientific">Monilinia fructicola</name>
    <name type="common">Brown rot fungus</name>
    <name type="synonym">Ciboria fructicola</name>
    <dbReference type="NCBI Taxonomy" id="38448"/>
    <lineage>
        <taxon>Eukaryota</taxon>
        <taxon>Fungi</taxon>
        <taxon>Dikarya</taxon>
        <taxon>Ascomycota</taxon>
        <taxon>Pezizomycotina</taxon>
        <taxon>Leotiomycetes</taxon>
        <taxon>Helotiales</taxon>
        <taxon>Sclerotiniaceae</taxon>
        <taxon>Monilinia</taxon>
    </lineage>
</organism>
<name>A0A5M9J4G4_MONFR</name>
<evidence type="ECO:0000313" key="1">
    <source>
        <dbReference type="EMBL" id="KAA8564098.1"/>
    </source>
</evidence>
<protein>
    <submittedName>
        <fullName evidence="1">Uncharacterized protein</fullName>
    </submittedName>
</protein>
<keyword evidence="2" id="KW-1185">Reference proteome</keyword>
<dbReference type="AlphaFoldDB" id="A0A5M9J4G4"/>
<accession>A0A5M9J4G4</accession>
<gene>
    <name evidence="1" type="ORF">EYC84_012082</name>
</gene>
<dbReference type="Proteomes" id="UP000322873">
    <property type="component" value="Unassembled WGS sequence"/>
</dbReference>